<name>A0ABD1FAX8_HYPHA</name>
<evidence type="ECO:0000313" key="1">
    <source>
        <dbReference type="EMBL" id="KAL1516415.1"/>
    </source>
</evidence>
<gene>
    <name evidence="1" type="ORF">ABEB36_000333</name>
</gene>
<protein>
    <submittedName>
        <fullName evidence="1">Uncharacterized protein</fullName>
    </submittedName>
</protein>
<comment type="caution">
    <text evidence="1">The sequence shown here is derived from an EMBL/GenBank/DDBJ whole genome shotgun (WGS) entry which is preliminary data.</text>
</comment>
<accession>A0ABD1FAX8</accession>
<sequence length="127" mass="14504">MSQNDILNVSTLLQNGTKAKKTKCGSLVQFASVNAFKFCQESPSSFFIQHDLNEGFSKEIKFTKIGRPLAISLNTLRQKYQEPLKINKKKMQDLKSLLPYIPPIYHCYYTSLVPSEDVENEDDVLLL</sequence>
<dbReference type="EMBL" id="JBDJPC010000001">
    <property type="protein sequence ID" value="KAL1516415.1"/>
    <property type="molecule type" value="Genomic_DNA"/>
</dbReference>
<dbReference type="Proteomes" id="UP001566132">
    <property type="component" value="Unassembled WGS sequence"/>
</dbReference>
<evidence type="ECO:0000313" key="2">
    <source>
        <dbReference type="Proteomes" id="UP001566132"/>
    </source>
</evidence>
<dbReference type="AlphaFoldDB" id="A0ABD1FAX8"/>
<proteinExistence type="predicted"/>
<keyword evidence="2" id="KW-1185">Reference proteome</keyword>
<reference evidence="1 2" key="1">
    <citation type="submission" date="2024-05" db="EMBL/GenBank/DDBJ databases">
        <title>Genetic variation in Jamaican populations of the coffee berry borer (Hypothenemus hampei).</title>
        <authorList>
            <person name="Errbii M."/>
            <person name="Myrie A."/>
        </authorList>
    </citation>
    <scope>NUCLEOTIDE SEQUENCE [LARGE SCALE GENOMIC DNA]</scope>
    <source>
        <strain evidence="1">JA-Hopewell-2020-01-JO</strain>
        <tissue evidence="1">Whole body</tissue>
    </source>
</reference>
<organism evidence="1 2">
    <name type="scientific">Hypothenemus hampei</name>
    <name type="common">Coffee berry borer</name>
    <dbReference type="NCBI Taxonomy" id="57062"/>
    <lineage>
        <taxon>Eukaryota</taxon>
        <taxon>Metazoa</taxon>
        <taxon>Ecdysozoa</taxon>
        <taxon>Arthropoda</taxon>
        <taxon>Hexapoda</taxon>
        <taxon>Insecta</taxon>
        <taxon>Pterygota</taxon>
        <taxon>Neoptera</taxon>
        <taxon>Endopterygota</taxon>
        <taxon>Coleoptera</taxon>
        <taxon>Polyphaga</taxon>
        <taxon>Cucujiformia</taxon>
        <taxon>Curculionidae</taxon>
        <taxon>Scolytinae</taxon>
        <taxon>Hypothenemus</taxon>
    </lineage>
</organism>